<keyword evidence="4 8" id="KW-0812">Transmembrane</keyword>
<evidence type="ECO:0000256" key="5">
    <source>
        <dbReference type="ARBA" id="ARBA00022989"/>
    </source>
</evidence>
<evidence type="ECO:0000313" key="10">
    <source>
        <dbReference type="EMBL" id="NEM90710.1"/>
    </source>
</evidence>
<dbReference type="RefSeq" id="WP_163472328.1">
    <property type="nucleotide sequence ID" value="NZ_JAAGWZ010000001.1"/>
</dbReference>
<dbReference type="AlphaFoldDB" id="A0A7C9PM51"/>
<name>A0A7C9PM51_9MICO</name>
<keyword evidence="11" id="KW-1185">Reference proteome</keyword>
<organism evidence="10 11">
    <name type="scientific">Galbitalea soli</name>
    <dbReference type="NCBI Taxonomy" id="1268042"/>
    <lineage>
        <taxon>Bacteria</taxon>
        <taxon>Bacillati</taxon>
        <taxon>Actinomycetota</taxon>
        <taxon>Actinomycetes</taxon>
        <taxon>Micrococcales</taxon>
        <taxon>Microbacteriaceae</taxon>
        <taxon>Galbitalea</taxon>
    </lineage>
</organism>
<comment type="caution">
    <text evidence="10">The sequence shown here is derived from an EMBL/GenBank/DDBJ whole genome shotgun (WGS) entry which is preliminary data.</text>
</comment>
<feature type="transmembrane region" description="Helical" evidence="8">
    <location>
        <begin position="362"/>
        <end position="392"/>
    </location>
</feature>
<feature type="region of interest" description="Disordered" evidence="7">
    <location>
        <begin position="1"/>
        <end position="29"/>
    </location>
</feature>
<feature type="transmembrane region" description="Helical" evidence="8">
    <location>
        <begin position="475"/>
        <end position="493"/>
    </location>
</feature>
<comment type="subcellular location">
    <subcellularLocation>
        <location evidence="1">Membrane</location>
        <topology evidence="1">Multi-pass membrane protein</topology>
    </subcellularLocation>
</comment>
<keyword evidence="2" id="KW-0328">Glycosyltransferase</keyword>
<keyword evidence="5 8" id="KW-1133">Transmembrane helix</keyword>
<feature type="transmembrane region" description="Helical" evidence="8">
    <location>
        <begin position="505"/>
        <end position="526"/>
    </location>
</feature>
<dbReference type="EMBL" id="JAAGWZ010000001">
    <property type="protein sequence ID" value="NEM90710.1"/>
    <property type="molecule type" value="Genomic_DNA"/>
</dbReference>
<evidence type="ECO:0000256" key="7">
    <source>
        <dbReference type="SAM" id="MobiDB-lite"/>
    </source>
</evidence>
<dbReference type="SUPFAM" id="SSF53448">
    <property type="entry name" value="Nucleotide-diphospho-sugar transferases"/>
    <property type="match status" value="1"/>
</dbReference>
<dbReference type="Gene3D" id="3.90.550.10">
    <property type="entry name" value="Spore Coat Polysaccharide Biosynthesis Protein SpsA, Chain A"/>
    <property type="match status" value="1"/>
</dbReference>
<keyword evidence="3 10" id="KW-0808">Transferase</keyword>
<dbReference type="Pfam" id="PF13632">
    <property type="entry name" value="Glyco_trans_2_3"/>
    <property type="match status" value="1"/>
</dbReference>
<evidence type="ECO:0000256" key="3">
    <source>
        <dbReference type="ARBA" id="ARBA00022679"/>
    </source>
</evidence>
<feature type="transmembrane region" description="Helical" evidence="8">
    <location>
        <begin position="45"/>
        <end position="64"/>
    </location>
</feature>
<evidence type="ECO:0000256" key="2">
    <source>
        <dbReference type="ARBA" id="ARBA00022676"/>
    </source>
</evidence>
<protein>
    <submittedName>
        <fullName evidence="10">Glycosyltransferase</fullName>
    </submittedName>
</protein>
<evidence type="ECO:0000259" key="9">
    <source>
        <dbReference type="Pfam" id="PF13632"/>
    </source>
</evidence>
<dbReference type="InterPro" id="IPR001173">
    <property type="entry name" value="Glyco_trans_2-like"/>
</dbReference>
<sequence length="531" mass="59833">MTTTEQPRAALTGPARPTPSGVHPHLPTPPSDAEKYSYFGVQRRWPFVWLFLAQLLLTSCFALVMAHNPAASLGLILLTFLVPPMVVNLWLRLRRRRVGLEDHVVRIEDWRRGRTSFPSVDVFLPSCGEDPAVLDNTFRHVKALDWPGSLTIHVLDDADDPATRELAARWGLRYVVRPNRGEWKKAGNLIHAFEHSQGDFIAVFDADFAPRPDFLWETVPYMAESETGVVQTAQYFDVDGRVNEFARFAGSLQELFFRWIQPARDTYEAAICAGTNVVYRRAAVVAAGGFARVPLGEDVHSGVKIWVANYRTRYLPLVLAKGLAPDTWAALTNQQYRWCRSSMLLMVSTFFREAPFSLQQRICFWAAFLYYMSSAAMVLIAVLPTLVIVWFYPGEIRPALYLPMLPAIAATLLVFPLLARGWRPTIFRVCMINTFCHVQAVYDALRDRVQAWVPTGAAGLAPVRKKGDVPRRTALIARVWFLTTQALLWAGIVRDWSLGVDPLRMWPTIALGAVQFAMLAPTLLTLKPAHD</sequence>
<dbReference type="InterPro" id="IPR029044">
    <property type="entry name" value="Nucleotide-diphossugar_trans"/>
</dbReference>
<evidence type="ECO:0000313" key="11">
    <source>
        <dbReference type="Proteomes" id="UP000479756"/>
    </source>
</evidence>
<dbReference type="InterPro" id="IPR050321">
    <property type="entry name" value="Glycosyltr_2/OpgH_subfam"/>
</dbReference>
<evidence type="ECO:0000256" key="4">
    <source>
        <dbReference type="ARBA" id="ARBA00022692"/>
    </source>
</evidence>
<dbReference type="PANTHER" id="PTHR43867:SF2">
    <property type="entry name" value="CELLULOSE SYNTHASE CATALYTIC SUBUNIT A [UDP-FORMING]"/>
    <property type="match status" value="1"/>
</dbReference>
<proteinExistence type="predicted"/>
<accession>A0A7C9PM51</accession>
<feature type="transmembrane region" description="Helical" evidence="8">
    <location>
        <begin position="398"/>
        <end position="418"/>
    </location>
</feature>
<feature type="transmembrane region" description="Helical" evidence="8">
    <location>
        <begin position="70"/>
        <end position="91"/>
    </location>
</feature>
<dbReference type="GO" id="GO:0016757">
    <property type="term" value="F:glycosyltransferase activity"/>
    <property type="evidence" value="ECO:0007669"/>
    <property type="project" value="UniProtKB-KW"/>
</dbReference>
<dbReference type="GO" id="GO:0016020">
    <property type="term" value="C:membrane"/>
    <property type="evidence" value="ECO:0007669"/>
    <property type="project" value="UniProtKB-SubCell"/>
</dbReference>
<evidence type="ECO:0000256" key="1">
    <source>
        <dbReference type="ARBA" id="ARBA00004141"/>
    </source>
</evidence>
<evidence type="ECO:0000256" key="6">
    <source>
        <dbReference type="ARBA" id="ARBA00023136"/>
    </source>
</evidence>
<dbReference type="Proteomes" id="UP000479756">
    <property type="component" value="Unassembled WGS sequence"/>
</dbReference>
<keyword evidence="6 8" id="KW-0472">Membrane</keyword>
<feature type="domain" description="Glycosyltransferase 2-like" evidence="9">
    <location>
        <begin position="201"/>
        <end position="413"/>
    </location>
</feature>
<reference evidence="10 11" key="1">
    <citation type="journal article" date="2014" name="Int. J. Syst. Evol. Microbiol.">
        <title>Description of Galbitalea soli gen. nov., sp. nov., and Frondihabitans sucicola sp. nov.</title>
        <authorList>
            <person name="Kim S.J."/>
            <person name="Lim J.M."/>
            <person name="Ahn J.H."/>
            <person name="Weon H.Y."/>
            <person name="Hamada M."/>
            <person name="Suzuki K."/>
            <person name="Ahn T.Y."/>
            <person name="Kwon S.W."/>
        </authorList>
    </citation>
    <scope>NUCLEOTIDE SEQUENCE [LARGE SCALE GENOMIC DNA]</scope>
    <source>
        <strain evidence="10 11">NBRC 108727</strain>
    </source>
</reference>
<dbReference type="PANTHER" id="PTHR43867">
    <property type="entry name" value="CELLULOSE SYNTHASE CATALYTIC SUBUNIT A [UDP-FORMING]"/>
    <property type="match status" value="1"/>
</dbReference>
<gene>
    <name evidence="10" type="ORF">G3T37_05010</name>
</gene>
<evidence type="ECO:0000256" key="8">
    <source>
        <dbReference type="SAM" id="Phobius"/>
    </source>
</evidence>